<evidence type="ECO:0000259" key="3">
    <source>
        <dbReference type="PROSITE" id="PS50102"/>
    </source>
</evidence>
<dbReference type="PROSITE" id="PS50102">
    <property type="entry name" value="RRM"/>
    <property type="match status" value="2"/>
</dbReference>
<dbReference type="InterPro" id="IPR039171">
    <property type="entry name" value="Cwc2/Slt11"/>
</dbReference>
<feature type="domain" description="RRM" evidence="3">
    <location>
        <begin position="289"/>
        <end position="361"/>
    </location>
</feature>
<dbReference type="PANTHER" id="PTHR14089:SF8">
    <property type="entry name" value="RNA-BINDING PROTEIN MRN1"/>
    <property type="match status" value="1"/>
</dbReference>
<dbReference type="InterPro" id="IPR035979">
    <property type="entry name" value="RBD_domain_sf"/>
</dbReference>
<dbReference type="InParanoid" id="J9D0V3"/>
<dbReference type="GO" id="GO:0010494">
    <property type="term" value="C:cytoplasmic stress granule"/>
    <property type="evidence" value="ECO:0007669"/>
    <property type="project" value="TreeGrafter"/>
</dbReference>
<keyword evidence="1 2" id="KW-0694">RNA-binding</keyword>
<dbReference type="Proteomes" id="UP000003163">
    <property type="component" value="Unassembled WGS sequence"/>
</dbReference>
<comment type="caution">
    <text evidence="4">The sequence shown here is derived from an EMBL/GenBank/DDBJ whole genome shotgun (WGS) entry which is preliminary data.</text>
</comment>
<dbReference type="OMA" id="YGRDRCA"/>
<dbReference type="HOGENOM" id="CLU_017390_2_1_1"/>
<dbReference type="AlphaFoldDB" id="J9D0V3"/>
<reference evidence="5" key="2">
    <citation type="submission" date="2015-07" db="EMBL/GenBank/DDBJ databases">
        <title>Contrasting host-pathogen interactions and genome evolution in two generalist and specialist microsporidian pathogens of mosquitoes.</title>
        <authorList>
            <consortium name="The Broad Institute Genomics Platform"/>
            <consortium name="The Broad Institute Genome Sequencing Center for Infectious Disease"/>
            <person name="Cuomo C.A."/>
            <person name="Sanscrainte N.D."/>
            <person name="Goldberg J.M."/>
            <person name="Heiman D."/>
            <person name="Young S."/>
            <person name="Zeng Q."/>
            <person name="Becnel J.J."/>
            <person name="Birren B.W."/>
        </authorList>
    </citation>
    <scope>NUCLEOTIDE SEQUENCE [LARGE SCALE GENOMIC DNA]</scope>
    <source>
        <strain evidence="5">USNM 41457</strain>
    </source>
</reference>
<evidence type="ECO:0000256" key="2">
    <source>
        <dbReference type="PROSITE-ProRule" id="PRU00176"/>
    </source>
</evidence>
<dbReference type="GO" id="GO:0003729">
    <property type="term" value="F:mRNA binding"/>
    <property type="evidence" value="ECO:0007669"/>
    <property type="project" value="TreeGrafter"/>
</dbReference>
<gene>
    <name evidence="4" type="ORF">EDEG_00564</name>
</gene>
<feature type="domain" description="RRM" evidence="3">
    <location>
        <begin position="187"/>
        <end position="259"/>
    </location>
</feature>
<sequence>MYTPMNRKNSKDEILPRGIVINELPLTIKPSEVLNKINYGSIESCSITDGSATLIFFSYLDLYLTIKDIQQNNSFTSYYVVSTPIKYNLRNAHLCGATRCVMISDSIGLLDQITSNSMLFGETDEVISENGNVIVKFLEIKTALKFVKKYHSDVQYRNKISFYPDPCSNKKYVQNSFLDSSFYVKNRTIYLGGIHSDISPEDIFNVVKGGDVLSLKLLRDKKCAFVDFINYHSANVFLAYSLLNDCTINKKIESNNGINTIQYKLKVSRGIETTVPLITVLQCFAGATRAILLSNNCETLTTKKLLEDFGKYGEIEMINFIKVKKIVFINFMNINDSYNAFQHLKNDIEYKEKYRITFGRDRCSNETMDELMRSVIKKKMDDSKT</sequence>
<dbReference type="OrthoDB" id="6407164at2759"/>
<evidence type="ECO:0000313" key="4">
    <source>
        <dbReference type="EMBL" id="EJW01204.1"/>
    </source>
</evidence>
<organism evidence="4 5">
    <name type="scientific">Edhazardia aedis (strain USNM 41457)</name>
    <name type="common">Microsporidian parasite</name>
    <dbReference type="NCBI Taxonomy" id="1003232"/>
    <lineage>
        <taxon>Eukaryota</taxon>
        <taxon>Fungi</taxon>
        <taxon>Fungi incertae sedis</taxon>
        <taxon>Microsporidia</taxon>
        <taxon>Edhazardia</taxon>
    </lineage>
</organism>
<dbReference type="STRING" id="1003232.J9D0V3"/>
<protein>
    <recommendedName>
        <fullName evidence="3">RRM domain-containing protein</fullName>
    </recommendedName>
</protein>
<dbReference type="FunCoup" id="J9D0V3">
    <property type="interactions" value="5"/>
</dbReference>
<dbReference type="SMART" id="SM00360">
    <property type="entry name" value="RRM"/>
    <property type="match status" value="2"/>
</dbReference>
<evidence type="ECO:0000256" key="1">
    <source>
        <dbReference type="ARBA" id="ARBA00022884"/>
    </source>
</evidence>
<evidence type="ECO:0000313" key="5">
    <source>
        <dbReference type="Proteomes" id="UP000003163"/>
    </source>
</evidence>
<dbReference type="GO" id="GO:0000398">
    <property type="term" value="P:mRNA splicing, via spliceosome"/>
    <property type="evidence" value="ECO:0007669"/>
    <property type="project" value="TreeGrafter"/>
</dbReference>
<accession>J9D0V3</accession>
<dbReference type="PANTHER" id="PTHR14089">
    <property type="entry name" value="PRE-MRNA-SPLICING FACTOR RBM22"/>
    <property type="match status" value="1"/>
</dbReference>
<dbReference type="EMBL" id="AFBI03000006">
    <property type="protein sequence ID" value="EJW01204.1"/>
    <property type="molecule type" value="Genomic_DNA"/>
</dbReference>
<reference evidence="4 5" key="1">
    <citation type="submission" date="2011-08" db="EMBL/GenBank/DDBJ databases">
        <authorList>
            <person name="Liu Z.J."/>
            <person name="Shi F.L."/>
            <person name="Lu J.Q."/>
            <person name="Li M."/>
            <person name="Wang Z.L."/>
        </authorList>
    </citation>
    <scope>NUCLEOTIDE SEQUENCE [LARGE SCALE GENOMIC DNA]</scope>
    <source>
        <strain evidence="4 5">USNM 41457</strain>
    </source>
</reference>
<dbReference type="InterPro" id="IPR012677">
    <property type="entry name" value="Nucleotide-bd_a/b_plait_sf"/>
</dbReference>
<dbReference type="Gene3D" id="3.30.70.330">
    <property type="match status" value="2"/>
</dbReference>
<proteinExistence type="predicted"/>
<dbReference type="VEuPathDB" id="MicrosporidiaDB:EDEG_00564"/>
<keyword evidence="5" id="KW-1185">Reference proteome</keyword>
<dbReference type="InterPro" id="IPR000504">
    <property type="entry name" value="RRM_dom"/>
</dbReference>
<dbReference type="SUPFAM" id="SSF54928">
    <property type="entry name" value="RNA-binding domain, RBD"/>
    <property type="match status" value="1"/>
</dbReference>
<name>J9D0V3_EDHAE</name>